<organism evidence="1 2">
    <name type="scientific">Streptacidiphilus cavernicola</name>
    <dbReference type="NCBI Taxonomy" id="3342716"/>
    <lineage>
        <taxon>Bacteria</taxon>
        <taxon>Bacillati</taxon>
        <taxon>Actinomycetota</taxon>
        <taxon>Actinomycetes</taxon>
        <taxon>Kitasatosporales</taxon>
        <taxon>Streptomycetaceae</taxon>
        <taxon>Streptacidiphilus</taxon>
    </lineage>
</organism>
<name>A0ABV6ULV1_9ACTN</name>
<dbReference type="Proteomes" id="UP001592528">
    <property type="component" value="Unassembled WGS sequence"/>
</dbReference>
<proteinExistence type="predicted"/>
<keyword evidence="2" id="KW-1185">Reference proteome</keyword>
<dbReference type="RefSeq" id="WP_157623588.1">
    <property type="nucleotide sequence ID" value="NZ_JBHEZZ010000006.1"/>
</dbReference>
<dbReference type="EMBL" id="JBHEZZ010000006">
    <property type="protein sequence ID" value="MFC1402432.1"/>
    <property type="molecule type" value="Genomic_DNA"/>
</dbReference>
<comment type="caution">
    <text evidence="1">The sequence shown here is derived from an EMBL/GenBank/DDBJ whole genome shotgun (WGS) entry which is preliminary data.</text>
</comment>
<evidence type="ECO:0000313" key="2">
    <source>
        <dbReference type="Proteomes" id="UP001592528"/>
    </source>
</evidence>
<protein>
    <submittedName>
        <fullName evidence="1">Uncharacterized protein</fullName>
    </submittedName>
</protein>
<accession>A0ABV6ULV1</accession>
<evidence type="ECO:0000313" key="1">
    <source>
        <dbReference type="EMBL" id="MFC1402432.1"/>
    </source>
</evidence>
<reference evidence="1 2" key="1">
    <citation type="submission" date="2024-09" db="EMBL/GenBank/DDBJ databases">
        <authorList>
            <person name="Lee S.D."/>
        </authorList>
    </citation>
    <scope>NUCLEOTIDE SEQUENCE [LARGE SCALE GENOMIC DNA]</scope>
    <source>
        <strain evidence="1 2">N1-5</strain>
    </source>
</reference>
<sequence>MTPQGHGKQIGTGQFQPRSSILRDGAAGVLAACCRPRTAVAHRDTLRLQYIADRFAQLVPGDLLAVHVQLGEDDFVHRPLQARAALLVEGLGIAQQLHSGQEELPTHLQLGSRVRELP</sequence>
<gene>
    <name evidence="1" type="ORF">ACEZDJ_14175</name>
</gene>